<dbReference type="Pfam" id="PF00676">
    <property type="entry name" value="E1_dh"/>
    <property type="match status" value="1"/>
</dbReference>
<dbReference type="InterPro" id="IPR042179">
    <property type="entry name" value="KGD_C_sf"/>
</dbReference>
<comment type="function">
    <text evidence="6">E1 component of the 2-oxoglutarate dehydrogenase (OGDH) complex which catalyzes the decarboxylation of 2-oxoglutarate, the first step in the conversion of 2-oxoglutarate to succinyl-CoA and CO(2).</text>
</comment>
<evidence type="ECO:0000256" key="3">
    <source>
        <dbReference type="ARBA" id="ARBA00023052"/>
    </source>
</evidence>
<dbReference type="GO" id="GO:0030976">
    <property type="term" value="F:thiamine pyrophosphate binding"/>
    <property type="evidence" value="ECO:0007669"/>
    <property type="project" value="UniProtKB-UniRule"/>
</dbReference>
<dbReference type="InterPro" id="IPR001017">
    <property type="entry name" value="DH_E1"/>
</dbReference>
<dbReference type="SUPFAM" id="SSF52518">
    <property type="entry name" value="Thiamin diphosphate-binding fold (THDP-binding)"/>
    <property type="match status" value="2"/>
</dbReference>
<dbReference type="FunFam" id="3.40.50.11610:FF:000002">
    <property type="entry name" value="2-oxoglutarate dehydrogenase E1 component"/>
    <property type="match status" value="1"/>
</dbReference>
<comment type="caution">
    <text evidence="8">The sequence shown here is derived from an EMBL/GenBank/DDBJ whole genome shotgun (WGS) entry which is preliminary data.</text>
</comment>
<dbReference type="PANTHER" id="PTHR23152:SF4">
    <property type="entry name" value="2-OXOADIPATE DEHYDROGENASE COMPLEX COMPONENT E1"/>
    <property type="match status" value="1"/>
</dbReference>
<dbReference type="Pfam" id="PF16870">
    <property type="entry name" value="OxoGdeHyase_C"/>
    <property type="match status" value="1"/>
</dbReference>
<dbReference type="PIRSF" id="PIRSF000157">
    <property type="entry name" value="Oxoglu_dh_E1"/>
    <property type="match status" value="1"/>
</dbReference>
<keyword evidence="9" id="KW-1185">Reference proteome</keyword>
<dbReference type="STRING" id="1385512.N784_06555"/>
<dbReference type="InterPro" id="IPR011603">
    <property type="entry name" value="2oxoglutarate_DH_E1"/>
</dbReference>
<dbReference type="GO" id="GO:0005829">
    <property type="term" value="C:cytosol"/>
    <property type="evidence" value="ECO:0007669"/>
    <property type="project" value="TreeGrafter"/>
</dbReference>
<comment type="subunit">
    <text evidence="6">Homodimer. Part of the 2-oxoglutarate dehydrogenase (OGDH) complex composed of E1 (2-oxoglutarate dehydrogenase), E2 (dihydrolipoamide succinyltransferase) and E3 (dihydrolipoamide dehydrogenase); the complex contains multiple copies of the three enzymatic components (E1, E2 and E3).</text>
</comment>
<dbReference type="Pfam" id="PF02779">
    <property type="entry name" value="Transket_pyr"/>
    <property type="match status" value="1"/>
</dbReference>
<dbReference type="GO" id="GO:0004591">
    <property type="term" value="F:oxoglutarate dehydrogenase (succinyl-transferring) activity"/>
    <property type="evidence" value="ECO:0007669"/>
    <property type="project" value="UniProtKB-UniRule"/>
</dbReference>
<dbReference type="FunFam" id="3.40.50.970:FF:000036">
    <property type="entry name" value="2-oxoglutarate dehydrogenase E1 component"/>
    <property type="match status" value="1"/>
</dbReference>
<feature type="domain" description="Transketolase-like pyrimidine-binding" evidence="7">
    <location>
        <begin position="593"/>
        <end position="789"/>
    </location>
</feature>
<dbReference type="EMBL" id="AVPG01000018">
    <property type="protein sequence ID" value="KGX85851.1"/>
    <property type="molecule type" value="Genomic_DNA"/>
</dbReference>
<evidence type="ECO:0000256" key="1">
    <source>
        <dbReference type="ARBA" id="ARBA00001964"/>
    </source>
</evidence>
<dbReference type="HAMAP" id="MF_01169">
    <property type="entry name" value="SucA_OdhA"/>
    <property type="match status" value="1"/>
</dbReference>
<dbReference type="Gene3D" id="3.40.50.970">
    <property type="match status" value="1"/>
</dbReference>
<evidence type="ECO:0000256" key="2">
    <source>
        <dbReference type="ARBA" id="ARBA00023002"/>
    </source>
</evidence>
<evidence type="ECO:0000256" key="6">
    <source>
        <dbReference type="HAMAP-Rule" id="MF_01169"/>
    </source>
</evidence>
<dbReference type="InterPro" id="IPR031717">
    <property type="entry name" value="ODO-1/KGD_C"/>
</dbReference>
<dbReference type="InterPro" id="IPR005475">
    <property type="entry name" value="Transketolase-like_Pyr-bd"/>
</dbReference>
<comment type="similarity">
    <text evidence="6">Belongs to the alpha-ketoglutarate dehydrogenase family.</text>
</comment>
<name>A0A0A5FYF6_9BACI</name>
<protein>
    <recommendedName>
        <fullName evidence="6">2-oxoglutarate dehydrogenase E1 component</fullName>
        <ecNumber evidence="6">1.2.4.2</ecNumber>
    </recommendedName>
    <alternativeName>
        <fullName evidence="6">Alpha-ketoglutarate dehydrogenase</fullName>
    </alternativeName>
</protein>
<evidence type="ECO:0000259" key="7">
    <source>
        <dbReference type="SMART" id="SM00861"/>
    </source>
</evidence>
<evidence type="ECO:0000313" key="8">
    <source>
        <dbReference type="EMBL" id="KGX85851.1"/>
    </source>
</evidence>
<dbReference type="GO" id="GO:0045252">
    <property type="term" value="C:oxoglutarate dehydrogenase complex"/>
    <property type="evidence" value="ECO:0007669"/>
    <property type="project" value="TreeGrafter"/>
</dbReference>
<dbReference type="NCBIfam" id="NF006914">
    <property type="entry name" value="PRK09404.1"/>
    <property type="match status" value="1"/>
</dbReference>
<organism evidence="8 9">
    <name type="scientific">Pontibacillus litoralis JSM 072002</name>
    <dbReference type="NCBI Taxonomy" id="1385512"/>
    <lineage>
        <taxon>Bacteria</taxon>
        <taxon>Bacillati</taxon>
        <taxon>Bacillota</taxon>
        <taxon>Bacilli</taxon>
        <taxon>Bacillales</taxon>
        <taxon>Bacillaceae</taxon>
        <taxon>Pontibacillus</taxon>
    </lineage>
</organism>
<comment type="cofactor">
    <cofactor evidence="1 6">
        <name>thiamine diphosphate</name>
        <dbReference type="ChEBI" id="CHEBI:58937"/>
    </cofactor>
</comment>
<gene>
    <name evidence="6" type="primary">odhA</name>
    <name evidence="8" type="ORF">N784_06555</name>
</gene>
<sequence length="949" mass="107233">MKRCNVMSLKNPWNELSSINLGYVLEQYDLYKEDVTIVEPSYREMFDQWGAPTIPAHSVVSIEEQGDSTHLVLHKMKNLAATVELANNIRKYGHLEANIYPLEEQTPLSMLQMSTYGLTEEDIKEIPASFVCSQHANQFANALEAIHHLKKTYCASISFELDHVQPEMRQWLLDKIESKQSLARLTNEDKQRLFTLLCKAEGFEQFLQKMFTGQKRFSVEGLESLVPVMNELIELAAAEQVDDVMISMAHRGRLNVLTHVLDKPYEAMFAQFKHAAWVNEDPSLELTEGSTGDVKYHLGATKTKEVNGHTIRVSLGNNPSHLEFAGAVMEGCTRAAQDDRTNVGYPEQHEDKALPILVHGDAAFTGQGVVTEILNFANTNAYSTGGTVHIIANNCIGFTTESEDDRSTHYPSDVVKGYEMPIIHVNADDPEACIQAATLAFQYRTQFQRDILINLIGYRRMGHNEMDEPRATSPLMYNKVDQHPTITRVYKQQLLETGALSEQMMDHLEAMVNDLFQQAFDSLSDDKEEVQTIEERVYQGKDSMPDVETAISKEALLALNKDLVKWPEGFNVFGKLKKILTRRIDAMDNHKKIDWGHAEALAYASILKDGTPIRLTGQDSERGTFSHRNLVLSDYITGEKYSPMHHLQGGKASFAIHNSTLTEMAVLGFEYGYSVCSPETLVMWEAQFGDFANGAQVMFDQFISAGKEKWGQQSGIVMLLPHGYEGQGPEHSSGRLERYLQLCAENNWTVANISSTANYFHLLRKQAALLGTEHIRPLVIMTPKSLLRNPSASAYIEQFTNGKFEPVIEQPGLGHQRDKVKRVVFTSGRLAVELGDQIAHDDTNDWLDIIRIEQLYPFPEKRVKDILGKYTNLQEIMWVQEEPQNMGAWTYIAPLLHHASPKEIKVQYVGRPPMASPSEGNPIVHKREQERIIHQALTQLDVTQYAAYK</sequence>
<dbReference type="CDD" id="cd02016">
    <property type="entry name" value="TPP_E1_OGDC_like"/>
    <property type="match status" value="1"/>
</dbReference>
<evidence type="ECO:0000256" key="5">
    <source>
        <dbReference type="ARBA" id="ARBA00051911"/>
    </source>
</evidence>
<dbReference type="Gene3D" id="3.40.50.11610">
    <property type="entry name" value="Multifunctional 2-oxoglutarate metabolism enzyme, C-terminal domain"/>
    <property type="match status" value="1"/>
</dbReference>
<evidence type="ECO:0000256" key="4">
    <source>
        <dbReference type="ARBA" id="ARBA00023152"/>
    </source>
</evidence>
<dbReference type="SMART" id="SM00861">
    <property type="entry name" value="Transket_pyr"/>
    <property type="match status" value="1"/>
</dbReference>
<proteinExistence type="inferred from homology"/>
<dbReference type="GO" id="GO:0006099">
    <property type="term" value="P:tricarboxylic acid cycle"/>
    <property type="evidence" value="ECO:0007669"/>
    <property type="project" value="TreeGrafter"/>
</dbReference>
<dbReference type="NCBIfam" id="NF008907">
    <property type="entry name" value="PRK12270.1"/>
    <property type="match status" value="1"/>
</dbReference>
<reference evidence="8 9" key="1">
    <citation type="submission" date="2013-08" db="EMBL/GenBank/DDBJ databases">
        <authorList>
            <person name="Huang J."/>
            <person name="Wang G."/>
        </authorList>
    </citation>
    <scope>NUCLEOTIDE SEQUENCE [LARGE SCALE GENOMIC DNA]</scope>
    <source>
        <strain evidence="8 9">JSM 072002</strain>
    </source>
</reference>
<dbReference type="eggNOG" id="COG0567">
    <property type="taxonomic scope" value="Bacteria"/>
</dbReference>
<dbReference type="Gene3D" id="3.40.50.12470">
    <property type="match status" value="1"/>
</dbReference>
<dbReference type="EC" id="1.2.4.2" evidence="6"/>
<accession>A0A0A5FYF6</accession>
<dbReference type="InterPro" id="IPR023784">
    <property type="entry name" value="2oxoglutarate_DH_E1_bac"/>
</dbReference>
<keyword evidence="2 6" id="KW-0560">Oxidoreductase</keyword>
<comment type="catalytic activity">
    <reaction evidence="5 6">
        <text>N(6)-[(R)-lipoyl]-L-lysyl-[protein] + 2-oxoglutarate + H(+) = N(6)-[(R)-S(8)-succinyldihydrolipoyl]-L-lysyl-[protein] + CO2</text>
        <dbReference type="Rhea" id="RHEA:12188"/>
        <dbReference type="Rhea" id="RHEA-COMP:10474"/>
        <dbReference type="Rhea" id="RHEA-COMP:20092"/>
        <dbReference type="ChEBI" id="CHEBI:15378"/>
        <dbReference type="ChEBI" id="CHEBI:16526"/>
        <dbReference type="ChEBI" id="CHEBI:16810"/>
        <dbReference type="ChEBI" id="CHEBI:83099"/>
        <dbReference type="ChEBI" id="CHEBI:83120"/>
        <dbReference type="EC" id="1.2.4.2"/>
    </reaction>
</comment>
<dbReference type="GO" id="GO:0006096">
    <property type="term" value="P:glycolytic process"/>
    <property type="evidence" value="ECO:0007669"/>
    <property type="project" value="UniProtKB-UniRule"/>
</dbReference>
<dbReference type="OrthoDB" id="9759785at2"/>
<dbReference type="Proteomes" id="UP000030401">
    <property type="component" value="Unassembled WGS sequence"/>
</dbReference>
<keyword evidence="4 6" id="KW-0324">Glycolysis</keyword>
<dbReference type="InterPro" id="IPR029061">
    <property type="entry name" value="THDP-binding"/>
</dbReference>
<dbReference type="NCBIfam" id="TIGR00239">
    <property type="entry name" value="2oxo_dh_E1"/>
    <property type="match status" value="1"/>
</dbReference>
<dbReference type="AlphaFoldDB" id="A0A0A5FYF6"/>
<dbReference type="Gene3D" id="1.10.287.1150">
    <property type="entry name" value="TPP helical domain"/>
    <property type="match status" value="1"/>
</dbReference>
<dbReference type="PANTHER" id="PTHR23152">
    <property type="entry name" value="2-OXOGLUTARATE DEHYDROGENASE"/>
    <property type="match status" value="1"/>
</dbReference>
<keyword evidence="3 6" id="KW-0786">Thiamine pyrophosphate</keyword>
<evidence type="ECO:0000313" key="9">
    <source>
        <dbReference type="Proteomes" id="UP000030401"/>
    </source>
</evidence>